<evidence type="ECO:0000256" key="1">
    <source>
        <dbReference type="ARBA" id="ARBA00002668"/>
    </source>
</evidence>
<dbReference type="Pfam" id="PF07707">
    <property type="entry name" value="BACK"/>
    <property type="match status" value="1"/>
</dbReference>
<keyword evidence="6" id="KW-1185">Reference proteome</keyword>
<name>A0A1Y1IBI2_KLENI</name>
<feature type="region of interest" description="Disordered" evidence="3">
    <location>
        <begin position="48"/>
        <end position="222"/>
    </location>
</feature>
<dbReference type="CDD" id="cd18186">
    <property type="entry name" value="BTB_POZ_ZBTB_KLHL-like"/>
    <property type="match status" value="1"/>
</dbReference>
<proteinExistence type="predicted"/>
<dbReference type="PANTHER" id="PTHR46336:SF3">
    <property type="entry name" value="BTB_POZ DOMAIN-CONTAINING PROTEIN POB1"/>
    <property type="match status" value="1"/>
</dbReference>
<evidence type="ECO:0000259" key="4">
    <source>
        <dbReference type="Pfam" id="PF07707"/>
    </source>
</evidence>
<sequence>MDGAVKAPEAPSPGGSLDEQGHFFDFTPIYREPKFCDRVIRLEILEEELRPGADRNKDPGSVVEGGREAPAVPEKGKHLGNPLDSYTIHVPTTQPDKDAPDRKPPGSENGPVIGKKRPRDESESEASPSSSPEEAGAEKDREQVGAASRRSARLAKSRDETPGRLVNRGMGNGEEESHDKGKTAEATPGEGSGIGDRMVDGNADEDGDEDSDEDSEDEVEEIPVSSMVIAAKSLVLRRMMLSEMKEAQRDAPIVLKVTREEKRAVKELLSFIGKGSLSKPLLDPATCIAQLIAMLEVGDKFEVCSFMGAITAALRQRLDNQDNSDLEALAFDIPEHLQTWDEVRTLAQEGQDALFERFRSVVTWRSNAFLDLGERTVEFLLQSEDLRSGSEIDVVRGVVGWAFGLETFEERQAALDRLMQHVRLGCVSGELLEYLSGLPEMQSAATLELLQKATVFQSYSETKKLAAISDFSMVRSGFLEGSFEIAIDAVIDNEAKVTKSNLVLWDERKWHVKVYQHARKAPATVGVLLNRCHLSRQGAHKHKTHRLKVEVFVKNWPANYWQLLDVHTFTFKEETITQGWIDMFDCPWHDIKGEPYVRRGTNEVNLKVVVNQVDLD</sequence>
<dbReference type="InterPro" id="IPR011705">
    <property type="entry name" value="BACK"/>
</dbReference>
<dbReference type="Proteomes" id="UP000054558">
    <property type="component" value="Unassembled WGS sequence"/>
</dbReference>
<gene>
    <name evidence="5" type="ORF">KFL_004180100</name>
</gene>
<comment type="function">
    <text evidence="1">May act as a substrate-specific adapter of an E3 ubiquitin-protein ligase complex (CUL3-RBX1-BTB) which mediates the ubiquitination and subsequent proteasomal degradation of target proteins.</text>
</comment>
<evidence type="ECO:0000256" key="2">
    <source>
        <dbReference type="ARBA" id="ARBA00004906"/>
    </source>
</evidence>
<dbReference type="Gene3D" id="3.30.710.10">
    <property type="entry name" value="Potassium Channel Kv1.1, Chain A"/>
    <property type="match status" value="1"/>
</dbReference>
<feature type="compositionally biased region" description="Basic and acidic residues" evidence="3">
    <location>
        <begin position="95"/>
        <end position="105"/>
    </location>
</feature>
<feature type="compositionally biased region" description="Low complexity" evidence="3">
    <location>
        <begin position="125"/>
        <end position="134"/>
    </location>
</feature>
<organism evidence="5 6">
    <name type="scientific">Klebsormidium nitens</name>
    <name type="common">Green alga</name>
    <name type="synonym">Ulothrix nitens</name>
    <dbReference type="NCBI Taxonomy" id="105231"/>
    <lineage>
        <taxon>Eukaryota</taxon>
        <taxon>Viridiplantae</taxon>
        <taxon>Streptophyta</taxon>
        <taxon>Klebsormidiophyceae</taxon>
        <taxon>Klebsormidiales</taxon>
        <taxon>Klebsormidiaceae</taxon>
        <taxon>Klebsormidium</taxon>
    </lineage>
</organism>
<protein>
    <recommendedName>
        <fullName evidence="4">BACK domain-containing protein</fullName>
    </recommendedName>
</protein>
<dbReference type="AlphaFoldDB" id="A0A1Y1IBI2"/>
<feature type="compositionally biased region" description="Acidic residues" evidence="3">
    <location>
        <begin position="202"/>
        <end position="221"/>
    </location>
</feature>
<feature type="compositionally biased region" description="Basic and acidic residues" evidence="3">
    <location>
        <begin position="48"/>
        <end position="58"/>
    </location>
</feature>
<feature type="region of interest" description="Disordered" evidence="3">
    <location>
        <begin position="1"/>
        <end position="20"/>
    </location>
</feature>
<feature type="domain" description="BACK" evidence="4">
    <location>
        <begin position="346"/>
        <end position="432"/>
    </location>
</feature>
<reference evidence="5 6" key="1">
    <citation type="journal article" date="2014" name="Nat. Commun.">
        <title>Klebsormidium flaccidum genome reveals primary factors for plant terrestrial adaptation.</title>
        <authorList>
            <person name="Hori K."/>
            <person name="Maruyama F."/>
            <person name="Fujisawa T."/>
            <person name="Togashi T."/>
            <person name="Yamamoto N."/>
            <person name="Seo M."/>
            <person name="Sato S."/>
            <person name="Yamada T."/>
            <person name="Mori H."/>
            <person name="Tajima N."/>
            <person name="Moriyama T."/>
            <person name="Ikeuchi M."/>
            <person name="Watanabe M."/>
            <person name="Wada H."/>
            <person name="Kobayashi K."/>
            <person name="Saito M."/>
            <person name="Masuda T."/>
            <person name="Sasaki-Sekimoto Y."/>
            <person name="Mashiguchi K."/>
            <person name="Awai K."/>
            <person name="Shimojima M."/>
            <person name="Masuda S."/>
            <person name="Iwai M."/>
            <person name="Nobusawa T."/>
            <person name="Narise T."/>
            <person name="Kondo S."/>
            <person name="Saito H."/>
            <person name="Sato R."/>
            <person name="Murakawa M."/>
            <person name="Ihara Y."/>
            <person name="Oshima-Yamada Y."/>
            <person name="Ohtaka K."/>
            <person name="Satoh M."/>
            <person name="Sonobe K."/>
            <person name="Ishii M."/>
            <person name="Ohtani R."/>
            <person name="Kanamori-Sato M."/>
            <person name="Honoki R."/>
            <person name="Miyazaki D."/>
            <person name="Mochizuki H."/>
            <person name="Umetsu J."/>
            <person name="Higashi K."/>
            <person name="Shibata D."/>
            <person name="Kamiya Y."/>
            <person name="Sato N."/>
            <person name="Nakamura Y."/>
            <person name="Tabata S."/>
            <person name="Ida S."/>
            <person name="Kurokawa K."/>
            <person name="Ohta H."/>
        </authorList>
    </citation>
    <scope>NUCLEOTIDE SEQUENCE [LARGE SCALE GENOMIC DNA]</scope>
    <source>
        <strain evidence="5 6">NIES-2285</strain>
    </source>
</reference>
<comment type="pathway">
    <text evidence="2">Protein modification; protein ubiquitination.</text>
</comment>
<evidence type="ECO:0000313" key="5">
    <source>
        <dbReference type="EMBL" id="GAQ88325.1"/>
    </source>
</evidence>
<evidence type="ECO:0000313" key="6">
    <source>
        <dbReference type="Proteomes" id="UP000054558"/>
    </source>
</evidence>
<dbReference type="Gene3D" id="1.25.40.420">
    <property type="match status" value="1"/>
</dbReference>
<dbReference type="InterPro" id="IPR011333">
    <property type="entry name" value="SKP1/BTB/POZ_sf"/>
</dbReference>
<dbReference type="InterPro" id="IPR045890">
    <property type="entry name" value="POB1-like"/>
</dbReference>
<evidence type="ECO:0000256" key="3">
    <source>
        <dbReference type="SAM" id="MobiDB-lite"/>
    </source>
</evidence>
<dbReference type="PANTHER" id="PTHR46336">
    <property type="entry name" value="OS02G0260700 PROTEIN"/>
    <property type="match status" value="1"/>
</dbReference>
<accession>A0A1Y1IBI2</accession>
<dbReference type="EMBL" id="DF237367">
    <property type="protein sequence ID" value="GAQ88325.1"/>
    <property type="molecule type" value="Genomic_DNA"/>
</dbReference>